<evidence type="ECO:0000256" key="3">
    <source>
        <dbReference type="ARBA" id="ARBA00022490"/>
    </source>
</evidence>
<evidence type="ECO:0000256" key="6">
    <source>
        <dbReference type="ARBA" id="ARBA00023212"/>
    </source>
</evidence>
<dbReference type="GO" id="GO:0005634">
    <property type="term" value="C:nucleus"/>
    <property type="evidence" value="ECO:0007669"/>
    <property type="project" value="UniProtKB-SubCell"/>
</dbReference>
<dbReference type="InterPro" id="IPR015943">
    <property type="entry name" value="WD40/YVTN_repeat-like_dom_sf"/>
</dbReference>
<dbReference type="Proteomes" id="UP000593571">
    <property type="component" value="Unassembled WGS sequence"/>
</dbReference>
<dbReference type="EMBL" id="JACASE010000006">
    <property type="protein sequence ID" value="KAF6457158.1"/>
    <property type="molecule type" value="Genomic_DNA"/>
</dbReference>
<comment type="caution">
    <text evidence="8">The sequence shown here is derived from an EMBL/GenBank/DDBJ whole genome shotgun (WGS) entry which is preliminary data.</text>
</comment>
<evidence type="ECO:0000256" key="1">
    <source>
        <dbReference type="ARBA" id="ARBA00004123"/>
    </source>
</evidence>
<comment type="subcellular location">
    <subcellularLocation>
        <location evidence="2">Cytoplasm</location>
    </subcellularLocation>
    <subcellularLocation>
        <location evidence="1">Nucleus</location>
    </subcellularLocation>
</comment>
<gene>
    <name evidence="8" type="ORF">HJG63_011703</name>
</gene>
<dbReference type="SUPFAM" id="SSF50978">
    <property type="entry name" value="WD40 repeat-like"/>
    <property type="match status" value="1"/>
</dbReference>
<evidence type="ECO:0000313" key="9">
    <source>
        <dbReference type="Proteomes" id="UP000593571"/>
    </source>
</evidence>
<evidence type="ECO:0000256" key="4">
    <source>
        <dbReference type="ARBA" id="ARBA00022574"/>
    </source>
</evidence>
<dbReference type="AlphaFoldDB" id="A0A7J8GBF0"/>
<dbReference type="Gene3D" id="2.130.10.10">
    <property type="entry name" value="YVTN repeat-like/Quinoprotein amine dehydrogenase"/>
    <property type="match status" value="1"/>
</dbReference>
<reference evidence="8 9" key="1">
    <citation type="journal article" date="2020" name="Nature">
        <title>Six reference-quality genomes reveal evolution of bat adaptations.</title>
        <authorList>
            <person name="Jebb D."/>
            <person name="Huang Z."/>
            <person name="Pippel M."/>
            <person name="Hughes G.M."/>
            <person name="Lavrichenko K."/>
            <person name="Devanna P."/>
            <person name="Winkler S."/>
            <person name="Jermiin L.S."/>
            <person name="Skirmuntt E.C."/>
            <person name="Katzourakis A."/>
            <person name="Burkitt-Gray L."/>
            <person name="Ray D.A."/>
            <person name="Sullivan K.A.M."/>
            <person name="Roscito J.G."/>
            <person name="Kirilenko B.M."/>
            <person name="Davalos L.M."/>
            <person name="Corthals A.P."/>
            <person name="Power M.L."/>
            <person name="Jones G."/>
            <person name="Ransome R.D."/>
            <person name="Dechmann D.K.N."/>
            <person name="Locatelli A.G."/>
            <person name="Puechmaille S.J."/>
            <person name="Fedrigo O."/>
            <person name="Jarvis E.D."/>
            <person name="Hiller M."/>
            <person name="Vernes S.C."/>
            <person name="Myers E.W."/>
            <person name="Teeling E.C."/>
        </authorList>
    </citation>
    <scope>NUCLEOTIDE SEQUENCE [LARGE SCALE GENOMIC DNA]</scope>
    <source>
        <strain evidence="8">MRouAeg1</strain>
        <tissue evidence="8">Muscle</tissue>
    </source>
</reference>
<dbReference type="InterPro" id="IPR017383">
    <property type="entry name" value="ARPC1"/>
</dbReference>
<evidence type="ECO:0000256" key="2">
    <source>
        <dbReference type="ARBA" id="ARBA00004496"/>
    </source>
</evidence>
<keyword evidence="4" id="KW-0853">WD repeat</keyword>
<dbReference type="GO" id="GO:0034314">
    <property type="term" value="P:Arp2/3 complex-mediated actin nucleation"/>
    <property type="evidence" value="ECO:0007669"/>
    <property type="project" value="InterPro"/>
</dbReference>
<dbReference type="GO" id="GO:0051015">
    <property type="term" value="F:actin filament binding"/>
    <property type="evidence" value="ECO:0007669"/>
    <property type="project" value="TreeGrafter"/>
</dbReference>
<accession>A0A7J8GBF0</accession>
<proteinExistence type="predicted"/>
<protein>
    <submittedName>
        <fullName evidence="8">Uncharacterized protein</fullName>
    </submittedName>
</protein>
<keyword evidence="6" id="KW-0206">Cytoskeleton</keyword>
<sequence>MPFGEVIFKYSSSCSWVHGVCFSASGSRMAWVSHDCTLCLEDADKDIAMETLASETLPLLALTFITENSPVAAGHDSFLVLFTYYVAMGALSFFGRLDVPKQSSQRGLTLREHFQNLDKKARSEGSVAGGASLECTRTASAGAGPRLTVLCSQHSMDGGLGIWDVKSLESALKHFKIKWSVRRTLDSPQLLGEG</sequence>
<keyword evidence="3" id="KW-0963">Cytoplasm</keyword>
<dbReference type="PANTHER" id="PTHR10709">
    <property type="entry name" value="ACTIN-RELATED PROTEIN 2/3 COMPLEX SUBUNIT 1"/>
    <property type="match status" value="1"/>
</dbReference>
<dbReference type="InterPro" id="IPR036322">
    <property type="entry name" value="WD40_repeat_dom_sf"/>
</dbReference>
<evidence type="ECO:0000256" key="7">
    <source>
        <dbReference type="ARBA" id="ARBA00023242"/>
    </source>
</evidence>
<keyword evidence="9" id="KW-1185">Reference proteome</keyword>
<dbReference type="GO" id="GO:0005885">
    <property type="term" value="C:Arp2/3 protein complex"/>
    <property type="evidence" value="ECO:0007669"/>
    <property type="project" value="InterPro"/>
</dbReference>
<name>A0A7J8GBF0_ROUAE</name>
<keyword evidence="7" id="KW-0539">Nucleus</keyword>
<evidence type="ECO:0000313" key="8">
    <source>
        <dbReference type="EMBL" id="KAF6457158.1"/>
    </source>
</evidence>
<organism evidence="8 9">
    <name type="scientific">Rousettus aegyptiacus</name>
    <name type="common">Egyptian fruit bat</name>
    <name type="synonym">Pteropus aegyptiacus</name>
    <dbReference type="NCBI Taxonomy" id="9407"/>
    <lineage>
        <taxon>Eukaryota</taxon>
        <taxon>Metazoa</taxon>
        <taxon>Chordata</taxon>
        <taxon>Craniata</taxon>
        <taxon>Vertebrata</taxon>
        <taxon>Euteleostomi</taxon>
        <taxon>Mammalia</taxon>
        <taxon>Eutheria</taxon>
        <taxon>Laurasiatheria</taxon>
        <taxon>Chiroptera</taxon>
        <taxon>Yinpterochiroptera</taxon>
        <taxon>Pteropodoidea</taxon>
        <taxon>Pteropodidae</taxon>
        <taxon>Rousettinae</taxon>
        <taxon>Rousettus</taxon>
    </lineage>
</organism>
<dbReference type="GO" id="GO:0005737">
    <property type="term" value="C:cytoplasm"/>
    <property type="evidence" value="ECO:0007669"/>
    <property type="project" value="UniProtKB-SubCell"/>
</dbReference>
<evidence type="ECO:0000256" key="5">
    <source>
        <dbReference type="ARBA" id="ARBA00022737"/>
    </source>
</evidence>
<dbReference type="PANTHER" id="PTHR10709:SF10">
    <property type="entry name" value="ACTIN-RELATED PROTEIN 2_3 COMPLEX SUBUNIT 1B"/>
    <property type="match status" value="1"/>
</dbReference>
<keyword evidence="5" id="KW-0677">Repeat</keyword>